<feature type="transmembrane region" description="Helical" evidence="6">
    <location>
        <begin position="307"/>
        <end position="331"/>
    </location>
</feature>
<feature type="transmembrane region" description="Helical" evidence="6">
    <location>
        <begin position="343"/>
        <end position="368"/>
    </location>
</feature>
<keyword evidence="4 6" id="KW-1133">Transmembrane helix</keyword>
<keyword evidence="3 6" id="KW-0812">Transmembrane</keyword>
<keyword evidence="5 6" id="KW-0472">Membrane</keyword>
<dbReference type="PROSITE" id="PS50850">
    <property type="entry name" value="MFS"/>
    <property type="match status" value="1"/>
</dbReference>
<keyword evidence="8" id="KW-0614">Plasmid</keyword>
<dbReference type="PANTHER" id="PTHR43124">
    <property type="entry name" value="PURINE EFFLUX PUMP PBUE"/>
    <property type="match status" value="1"/>
</dbReference>
<evidence type="ECO:0000259" key="7">
    <source>
        <dbReference type="PROSITE" id="PS50850"/>
    </source>
</evidence>
<reference evidence="8 9" key="1">
    <citation type="journal article" date="2010" name="J. Bacteriol.">
        <title>Genome sequence of the dioxin-mineralizing bacterium Sphingomonas wittichii RW1.</title>
        <authorList>
            <person name="Miller T.R."/>
            <person name="Delcher A.L."/>
            <person name="Salzberg S.L."/>
            <person name="Saunders E."/>
            <person name="Detter J.C."/>
            <person name="Halden R.U."/>
        </authorList>
    </citation>
    <scope>NUCLEOTIDE SEQUENCE [LARGE SCALE GENOMIC DNA]</scope>
    <source>
        <strain evidence="9">DSM 6014 / CCUG 31198 / JCM 15750 / NBRC 105917 / EY 4224 / RW1</strain>
    </source>
</reference>
<sequence>MEAENRRYERIATAVLGLTFGIVFFDRNALNFLMPFILRDIALTNTQIGLAASGLALTWALSGMMIGRLSDRIGRRKPLLIGAVLAFSASSFVTGITWSFATLLGARLLMGLAEGPVLPISQTLMAAASSPERRGRNMGLMQNVLSNLMGSLVAPLVVVALATSYGWRYAFFLTALPGFVAAALIWRYIEEPEPRARQAADRSDQQASVRDVLRHRNIRLCLFISPLIVGWMISGWVFLPIYFTSVAGFTPTQMSALLSVLGLTGAIAGYLVPALSDRFGRRLVVAAGCLLGILTPLAAMWGVHSGAVAIAVLVATGWMAGGTISIVMATIPAESSDAGQVTTAMALVMGSGELFGGTLAPTIVGWTMDRWGPTAPLMGQVIMIASASVLALFLRNTTSRRIALDSHHAA</sequence>
<geneLocation type="plasmid" evidence="8 9">
    <name>pSWIT02</name>
</geneLocation>
<evidence type="ECO:0000256" key="6">
    <source>
        <dbReference type="SAM" id="Phobius"/>
    </source>
</evidence>
<feature type="transmembrane region" description="Helical" evidence="6">
    <location>
        <begin position="220"/>
        <end position="243"/>
    </location>
</feature>
<dbReference type="OrthoDB" id="7428510at2"/>
<dbReference type="InterPro" id="IPR020846">
    <property type="entry name" value="MFS_dom"/>
</dbReference>
<evidence type="ECO:0000256" key="2">
    <source>
        <dbReference type="ARBA" id="ARBA00022475"/>
    </source>
</evidence>
<dbReference type="Gene3D" id="1.20.1250.20">
    <property type="entry name" value="MFS general substrate transporter like domains"/>
    <property type="match status" value="1"/>
</dbReference>
<feature type="transmembrane region" description="Helical" evidence="6">
    <location>
        <begin position="48"/>
        <end position="67"/>
    </location>
</feature>
<evidence type="ECO:0000256" key="5">
    <source>
        <dbReference type="ARBA" id="ARBA00023136"/>
    </source>
</evidence>
<dbReference type="KEGG" id="swi:Swit_5039"/>
<keyword evidence="2" id="KW-1003">Cell membrane</keyword>
<dbReference type="SUPFAM" id="SSF103473">
    <property type="entry name" value="MFS general substrate transporter"/>
    <property type="match status" value="1"/>
</dbReference>
<evidence type="ECO:0000256" key="3">
    <source>
        <dbReference type="ARBA" id="ARBA00022692"/>
    </source>
</evidence>
<comment type="subcellular location">
    <subcellularLocation>
        <location evidence="1">Cell membrane</location>
        <topology evidence="1">Multi-pass membrane protein</topology>
    </subcellularLocation>
</comment>
<dbReference type="GO" id="GO:0022857">
    <property type="term" value="F:transmembrane transporter activity"/>
    <property type="evidence" value="ECO:0007669"/>
    <property type="project" value="InterPro"/>
</dbReference>
<protein>
    <submittedName>
        <fullName evidence="8">Major facilitator superfamily MFS_1</fullName>
    </submittedName>
</protein>
<dbReference type="Pfam" id="PF07690">
    <property type="entry name" value="MFS_1"/>
    <property type="match status" value="1"/>
</dbReference>
<gene>
    <name evidence="8" type="ordered locus">Swit_5039</name>
</gene>
<dbReference type="Proteomes" id="UP000001989">
    <property type="component" value="Plasmid pSWIT02"/>
</dbReference>
<name>A0A9J9HHJ4_RHIWR</name>
<dbReference type="InterPro" id="IPR050189">
    <property type="entry name" value="MFS_Efflux_Transporters"/>
</dbReference>
<feature type="transmembrane region" description="Helical" evidence="6">
    <location>
        <begin position="79"/>
        <end position="101"/>
    </location>
</feature>
<dbReference type="PROSITE" id="PS00216">
    <property type="entry name" value="SUGAR_TRANSPORT_1"/>
    <property type="match status" value="1"/>
</dbReference>
<feature type="transmembrane region" description="Helical" evidence="6">
    <location>
        <begin position="283"/>
        <end position="301"/>
    </location>
</feature>
<feature type="transmembrane region" description="Helical" evidence="6">
    <location>
        <begin position="169"/>
        <end position="189"/>
    </location>
</feature>
<evidence type="ECO:0000256" key="4">
    <source>
        <dbReference type="ARBA" id="ARBA00022989"/>
    </source>
</evidence>
<evidence type="ECO:0000256" key="1">
    <source>
        <dbReference type="ARBA" id="ARBA00004651"/>
    </source>
</evidence>
<dbReference type="CDD" id="cd17325">
    <property type="entry name" value="MFS_MdtG_SLC18_like"/>
    <property type="match status" value="1"/>
</dbReference>
<feature type="transmembrane region" description="Helical" evidence="6">
    <location>
        <begin position="12"/>
        <end position="36"/>
    </location>
</feature>
<feature type="transmembrane region" description="Helical" evidence="6">
    <location>
        <begin position="107"/>
        <end position="128"/>
    </location>
</feature>
<feature type="transmembrane region" description="Helical" evidence="6">
    <location>
        <begin position="140"/>
        <end position="163"/>
    </location>
</feature>
<feature type="transmembrane region" description="Helical" evidence="6">
    <location>
        <begin position="255"/>
        <end position="276"/>
    </location>
</feature>
<dbReference type="EMBL" id="CP000701">
    <property type="protein sequence ID" value="ABQ71652.1"/>
    <property type="molecule type" value="Genomic_DNA"/>
</dbReference>
<proteinExistence type="predicted"/>
<dbReference type="PANTHER" id="PTHR43124:SF3">
    <property type="entry name" value="CHLORAMPHENICOL EFFLUX PUMP RV0191"/>
    <property type="match status" value="1"/>
</dbReference>
<evidence type="ECO:0000313" key="8">
    <source>
        <dbReference type="EMBL" id="ABQ71652.1"/>
    </source>
</evidence>
<keyword evidence="9" id="KW-1185">Reference proteome</keyword>
<feature type="domain" description="Major facilitator superfamily (MFS) profile" evidence="7">
    <location>
        <begin position="12"/>
        <end position="399"/>
    </location>
</feature>
<accession>A0A9J9HHJ4</accession>
<evidence type="ECO:0000313" key="9">
    <source>
        <dbReference type="Proteomes" id="UP000001989"/>
    </source>
</evidence>
<dbReference type="InterPro" id="IPR005829">
    <property type="entry name" value="Sugar_transporter_CS"/>
</dbReference>
<feature type="transmembrane region" description="Helical" evidence="6">
    <location>
        <begin position="374"/>
        <end position="394"/>
    </location>
</feature>
<organism evidence="8 9">
    <name type="scientific">Rhizorhabdus wittichii (strain DSM 6014 / CCUG 31198 / JCM 15750 / NBRC 105917 / EY 4224 / RW1)</name>
    <name type="common">Sphingomonas wittichii</name>
    <dbReference type="NCBI Taxonomy" id="392499"/>
    <lineage>
        <taxon>Bacteria</taxon>
        <taxon>Pseudomonadati</taxon>
        <taxon>Pseudomonadota</taxon>
        <taxon>Alphaproteobacteria</taxon>
        <taxon>Sphingomonadales</taxon>
        <taxon>Sphingomonadaceae</taxon>
        <taxon>Rhizorhabdus</taxon>
    </lineage>
</organism>
<dbReference type="InterPro" id="IPR011701">
    <property type="entry name" value="MFS"/>
</dbReference>
<dbReference type="InterPro" id="IPR036259">
    <property type="entry name" value="MFS_trans_sf"/>
</dbReference>
<dbReference type="AlphaFoldDB" id="A0A9J9HHJ4"/>
<dbReference type="GO" id="GO:0005886">
    <property type="term" value="C:plasma membrane"/>
    <property type="evidence" value="ECO:0007669"/>
    <property type="project" value="UniProtKB-SubCell"/>
</dbReference>